<protein>
    <recommendedName>
        <fullName evidence="2">Na+-translocating membrane potential-generating system MpsC domain-containing protein</fullName>
    </recommendedName>
</protein>
<reference evidence="3" key="1">
    <citation type="submission" date="2022-10" db="EMBL/GenBank/DDBJ databases">
        <authorList>
            <person name="Koch H."/>
        </authorList>
    </citation>
    <scope>NUCLEOTIDE SEQUENCE</scope>
    <source>
        <strain evidence="3">DNF</strain>
    </source>
</reference>
<name>A0AA86MVP1_9BACT</name>
<evidence type="ECO:0000313" key="3">
    <source>
        <dbReference type="EMBL" id="CAI4029848.1"/>
    </source>
</evidence>
<feature type="compositionally biased region" description="Basic and acidic residues" evidence="1">
    <location>
        <begin position="47"/>
        <end position="59"/>
    </location>
</feature>
<dbReference type="InterPro" id="IPR018745">
    <property type="entry name" value="MpsC"/>
</dbReference>
<dbReference type="RefSeq" id="WP_289266872.1">
    <property type="nucleotide sequence ID" value="NZ_OX365700.1"/>
</dbReference>
<evidence type="ECO:0000313" key="4">
    <source>
        <dbReference type="Proteomes" id="UP001179121"/>
    </source>
</evidence>
<feature type="compositionally biased region" description="Basic residues" evidence="1">
    <location>
        <begin position="37"/>
        <end position="46"/>
    </location>
</feature>
<organism evidence="3 4">
    <name type="scientific">Nitrospira tepida</name>
    <dbReference type="NCBI Taxonomy" id="2973512"/>
    <lineage>
        <taxon>Bacteria</taxon>
        <taxon>Pseudomonadati</taxon>
        <taxon>Nitrospirota</taxon>
        <taxon>Nitrospiria</taxon>
        <taxon>Nitrospirales</taxon>
        <taxon>Nitrospiraceae</taxon>
        <taxon>Nitrospira</taxon>
    </lineage>
</organism>
<sequence length="184" mass="20234">MNPNDGPGPTRDGTGEPGAVSLDEFIVDRFLTAVQDKHRKAHRHPAHAHERPESRPTRNKADIEYAVMLAILDFYTEWMQAACSHVHVQLSEDVITVTVTRARLAPAEQRLAQSQDGRVLLQQVHDEVFKACQDELRRRLERVVKASVKETVASLDAATGRSEITITLGEPAANPASGLSQPSG</sequence>
<dbReference type="EMBL" id="OX365700">
    <property type="protein sequence ID" value="CAI4029848.1"/>
    <property type="molecule type" value="Genomic_DNA"/>
</dbReference>
<dbReference type="Pfam" id="PF10057">
    <property type="entry name" value="MpsC"/>
    <property type="match status" value="1"/>
</dbReference>
<dbReference type="AlphaFoldDB" id="A0AA86MVP1"/>
<feature type="region of interest" description="Disordered" evidence="1">
    <location>
        <begin position="36"/>
        <end position="59"/>
    </location>
</feature>
<evidence type="ECO:0000259" key="2">
    <source>
        <dbReference type="Pfam" id="PF10057"/>
    </source>
</evidence>
<dbReference type="KEGG" id="nti:DNFV4_00267"/>
<gene>
    <name evidence="3" type="ORF">DNFV4_00267</name>
</gene>
<feature type="domain" description="Na+-translocating membrane potential-generating system MpsC" evidence="2">
    <location>
        <begin position="60"/>
        <end position="168"/>
    </location>
</feature>
<dbReference type="Proteomes" id="UP001179121">
    <property type="component" value="Chromosome"/>
</dbReference>
<accession>A0AA86MVP1</accession>
<evidence type="ECO:0000256" key="1">
    <source>
        <dbReference type="SAM" id="MobiDB-lite"/>
    </source>
</evidence>
<keyword evidence="4" id="KW-1185">Reference proteome</keyword>
<proteinExistence type="predicted"/>